<feature type="transmembrane region" description="Helical" evidence="1">
    <location>
        <begin position="276"/>
        <end position="295"/>
    </location>
</feature>
<protein>
    <submittedName>
        <fullName evidence="2">HupE/UreJ family protein</fullName>
    </submittedName>
</protein>
<keyword evidence="1" id="KW-0812">Transmembrane</keyword>
<proteinExistence type="predicted"/>
<reference evidence="3" key="1">
    <citation type="submission" date="2023-07" db="EMBL/GenBank/DDBJ databases">
        <title>Dyadobacter sp. nov 'subterranea' isolated from contaminted grondwater.</title>
        <authorList>
            <person name="Szabo I."/>
            <person name="Al-Omari J."/>
            <person name="Szerdahelyi S.G."/>
            <person name="Rado J."/>
        </authorList>
    </citation>
    <scope>NUCLEOTIDE SEQUENCE [LARGE SCALE GENOMIC DNA]</scope>
    <source>
        <strain evidence="3">UP-52</strain>
    </source>
</reference>
<feature type="transmembrane region" description="Helical" evidence="1">
    <location>
        <begin position="250"/>
        <end position="267"/>
    </location>
</feature>
<organism evidence="2 3">
    <name type="scientific">Dyadobacter subterraneus</name>
    <dbReference type="NCBI Taxonomy" id="2773304"/>
    <lineage>
        <taxon>Bacteria</taxon>
        <taxon>Pseudomonadati</taxon>
        <taxon>Bacteroidota</taxon>
        <taxon>Cytophagia</taxon>
        <taxon>Cytophagales</taxon>
        <taxon>Spirosomataceae</taxon>
        <taxon>Dyadobacter</taxon>
    </lineage>
</organism>
<feature type="transmembrane region" description="Helical" evidence="1">
    <location>
        <begin position="338"/>
        <end position="359"/>
    </location>
</feature>
<sequence>MPNSVMSLDIQPGKVYAELQLPLNELELAFGHQVNQHPENLVSRLSPELKSYLIVHIHPVSKDGKPWTVSVEDLFVQKIPASASGPYFELHAKVVMTPSEGETTREFDLNYDVIMHQVVTHFALISVQQDWEAGLYGEKPVELGVISFDIRSNKIFPFKVNLETGGIWNGFKQTVVLGMHHIAEGTDHLLFLLVLLLPAPLLVNRRRWGTFGGWRYSWIRLLKIVTAFTIGHSVTLIAGALGLFTFPSQLVEIVIAFSIIISAIHAFRPIFSGKEAVVAVGFGLIHGMAFAGTLVSLNLDIFHLGLSILGFNLGIELMQLFVIAAVFPWLIILSRSKFYSVIRISGAVFSALAASGWMVERITENSNFITVQTQRIVGHAPWLIALLAVAAVASLSTNFISKLHRKKEYPEVAEL</sequence>
<dbReference type="Proteomes" id="UP000634134">
    <property type="component" value="Unassembled WGS sequence"/>
</dbReference>
<evidence type="ECO:0000256" key="1">
    <source>
        <dbReference type="SAM" id="Phobius"/>
    </source>
</evidence>
<accession>A0ABR9WA60</accession>
<feature type="transmembrane region" description="Helical" evidence="1">
    <location>
        <begin position="224"/>
        <end position="244"/>
    </location>
</feature>
<feature type="transmembrane region" description="Helical" evidence="1">
    <location>
        <begin position="185"/>
        <end position="203"/>
    </location>
</feature>
<keyword evidence="1" id="KW-0472">Membrane</keyword>
<feature type="transmembrane region" description="Helical" evidence="1">
    <location>
        <begin position="379"/>
        <end position="400"/>
    </location>
</feature>
<comment type="caution">
    <text evidence="2">The sequence shown here is derived from an EMBL/GenBank/DDBJ whole genome shotgun (WGS) entry which is preliminary data.</text>
</comment>
<name>A0ABR9WA60_9BACT</name>
<dbReference type="Pfam" id="PF13795">
    <property type="entry name" value="HupE_UreJ_2"/>
    <property type="match status" value="1"/>
</dbReference>
<keyword evidence="3" id="KW-1185">Reference proteome</keyword>
<feature type="transmembrane region" description="Helical" evidence="1">
    <location>
        <begin position="301"/>
        <end position="331"/>
    </location>
</feature>
<evidence type="ECO:0000313" key="2">
    <source>
        <dbReference type="EMBL" id="MBE9462358.1"/>
    </source>
</evidence>
<keyword evidence="1" id="KW-1133">Transmembrane helix</keyword>
<dbReference type="InterPro" id="IPR032809">
    <property type="entry name" value="Put_HupE_UreJ"/>
</dbReference>
<gene>
    <name evidence="2" type="ORF">IEE83_10745</name>
</gene>
<dbReference type="EMBL" id="JACYGY010000001">
    <property type="protein sequence ID" value="MBE9462358.1"/>
    <property type="molecule type" value="Genomic_DNA"/>
</dbReference>
<evidence type="ECO:0000313" key="3">
    <source>
        <dbReference type="Proteomes" id="UP000634134"/>
    </source>
</evidence>